<evidence type="ECO:0000259" key="10">
    <source>
        <dbReference type="Pfam" id="PF00728"/>
    </source>
</evidence>
<evidence type="ECO:0000256" key="7">
    <source>
        <dbReference type="PIRNR" id="PIRNR001093"/>
    </source>
</evidence>
<dbReference type="InterPro" id="IPR017853">
    <property type="entry name" value="GH"/>
</dbReference>
<sequence>MTKLVLYLLPLIISCNAIHPGPVVRATKGEVWPKPQVEEKTEQYYTVRPHGFNFKGPTNIGCPNLLNDAFTRYWTIIATASSLERRGRLHEVGRKPKTKFWKADSNYLGDLTNLHVQLDDCASEYVLPAFGDNENYTLSVTSEGASLTADTIWGVLRGLETFSQLIYLEQDTLIINATNVNDYPRFSHRGLLLDTSRHFIPIYIILQTLDAMSYNKFNVFHWHITDDHSFPYKSRTYPELSDEGAYHPVSKVYEQSDVSKVIEYARVRGIRVIPEFDTPGHTSSWGAAHPELLTTCYTNDKPDGDLGPMDPTKNSTYDFLTKLFTEVVEVFPDSYFHIGGDEVDFTCWQHNPDIASFMKANNISTYEDLESYFIQHVVNLLDSLNSNYLVWEEVFVNGVTLPDSTLVHVWRDNGHETLNSVTKAGKYGIFSSCWYLDHVSSGGDWEKFYECEALDFPGTEEQKKLVLGGEACMWSEAVNEYNVMPRVWPRASAVAEKLWSAGNVNDTQAAKGRLEEHTCRMNNRGIAAQPPNGPGVCL</sequence>
<dbReference type="STRING" id="7070.D6WRR7"/>
<gene>
    <name evidence="12" type="primary">AUGUSTUS-3.0.2_08778</name>
    <name evidence="12" type="ORF">TcasGA2_TC008778</name>
</gene>
<reference evidence="12 13" key="1">
    <citation type="journal article" date="2008" name="Nature">
        <title>The genome of the model beetle and pest Tribolium castaneum.</title>
        <authorList>
            <consortium name="Tribolium Genome Sequencing Consortium"/>
            <person name="Richards S."/>
            <person name="Gibbs R.A."/>
            <person name="Weinstock G.M."/>
            <person name="Brown S.J."/>
            <person name="Denell R."/>
            <person name="Beeman R.W."/>
            <person name="Gibbs R."/>
            <person name="Beeman R.W."/>
            <person name="Brown S.J."/>
            <person name="Bucher G."/>
            <person name="Friedrich M."/>
            <person name="Grimmelikhuijzen C.J."/>
            <person name="Klingler M."/>
            <person name="Lorenzen M."/>
            <person name="Richards S."/>
            <person name="Roth S."/>
            <person name="Schroder R."/>
            <person name="Tautz D."/>
            <person name="Zdobnov E.M."/>
            <person name="Muzny D."/>
            <person name="Gibbs R.A."/>
            <person name="Weinstock G.M."/>
            <person name="Attaway T."/>
            <person name="Bell S."/>
            <person name="Buhay C.J."/>
            <person name="Chandrabose M.N."/>
            <person name="Chavez D."/>
            <person name="Clerk-Blankenburg K.P."/>
            <person name="Cree A."/>
            <person name="Dao M."/>
            <person name="Davis C."/>
            <person name="Chacko J."/>
            <person name="Dinh H."/>
            <person name="Dugan-Rocha S."/>
            <person name="Fowler G."/>
            <person name="Garner T.T."/>
            <person name="Garnes J."/>
            <person name="Gnirke A."/>
            <person name="Hawes A."/>
            <person name="Hernandez J."/>
            <person name="Hines S."/>
            <person name="Holder M."/>
            <person name="Hume J."/>
            <person name="Jhangiani S.N."/>
            <person name="Joshi V."/>
            <person name="Khan Z.M."/>
            <person name="Jackson L."/>
            <person name="Kovar C."/>
            <person name="Kowis A."/>
            <person name="Lee S."/>
            <person name="Lewis L.R."/>
            <person name="Margolis J."/>
            <person name="Morgan M."/>
            <person name="Nazareth L.V."/>
            <person name="Nguyen N."/>
            <person name="Okwuonu G."/>
            <person name="Parker D."/>
            <person name="Richards S."/>
            <person name="Ruiz S.J."/>
            <person name="Santibanez J."/>
            <person name="Savard J."/>
            <person name="Scherer S.E."/>
            <person name="Schneider B."/>
            <person name="Sodergren E."/>
            <person name="Tautz D."/>
            <person name="Vattahil S."/>
            <person name="Villasana D."/>
            <person name="White C.S."/>
            <person name="Wright R."/>
            <person name="Park Y."/>
            <person name="Beeman R.W."/>
            <person name="Lord J."/>
            <person name="Oppert B."/>
            <person name="Lorenzen M."/>
            <person name="Brown S."/>
            <person name="Wang L."/>
            <person name="Savard J."/>
            <person name="Tautz D."/>
            <person name="Richards S."/>
            <person name="Weinstock G."/>
            <person name="Gibbs R.A."/>
            <person name="Liu Y."/>
            <person name="Worley K."/>
            <person name="Weinstock G."/>
            <person name="Elsik C.G."/>
            <person name="Reese J.T."/>
            <person name="Elhaik E."/>
            <person name="Landan G."/>
            <person name="Graur D."/>
            <person name="Arensburger P."/>
            <person name="Atkinson P."/>
            <person name="Beeman R.W."/>
            <person name="Beidler J."/>
            <person name="Brown S.J."/>
            <person name="Demuth J.P."/>
            <person name="Drury D.W."/>
            <person name="Du Y.Z."/>
            <person name="Fujiwara H."/>
            <person name="Lorenzen M."/>
            <person name="Maselli V."/>
            <person name="Osanai M."/>
            <person name="Park Y."/>
            <person name="Robertson H.M."/>
            <person name="Tu Z."/>
            <person name="Wang J.J."/>
            <person name="Wang S."/>
            <person name="Richards S."/>
            <person name="Song H."/>
            <person name="Zhang L."/>
            <person name="Sodergren E."/>
            <person name="Werner D."/>
            <person name="Stanke M."/>
            <person name="Morgenstern B."/>
            <person name="Solovyev V."/>
            <person name="Kosarev P."/>
            <person name="Brown G."/>
            <person name="Chen H.C."/>
            <person name="Ermolaeva O."/>
            <person name="Hlavina W."/>
            <person name="Kapustin Y."/>
            <person name="Kiryutin B."/>
            <person name="Kitts P."/>
            <person name="Maglott D."/>
            <person name="Pruitt K."/>
            <person name="Sapojnikov V."/>
            <person name="Souvorov A."/>
            <person name="Mackey A.J."/>
            <person name="Waterhouse R.M."/>
            <person name="Wyder S."/>
            <person name="Zdobnov E.M."/>
            <person name="Zdobnov E.M."/>
            <person name="Wyder S."/>
            <person name="Kriventseva E.V."/>
            <person name="Kadowaki T."/>
            <person name="Bork P."/>
            <person name="Aranda M."/>
            <person name="Bao R."/>
            <person name="Beermann A."/>
            <person name="Berns N."/>
            <person name="Bolognesi R."/>
            <person name="Bonneton F."/>
            <person name="Bopp D."/>
            <person name="Brown S.J."/>
            <person name="Bucher G."/>
            <person name="Butts T."/>
            <person name="Chaumot A."/>
            <person name="Denell R.E."/>
            <person name="Ferrier D.E."/>
            <person name="Friedrich M."/>
            <person name="Gordon C.M."/>
            <person name="Jindra M."/>
            <person name="Klingler M."/>
            <person name="Lan Q."/>
            <person name="Lattorff H.M."/>
            <person name="Laudet V."/>
            <person name="von Levetsow C."/>
            <person name="Liu Z."/>
            <person name="Lutz R."/>
            <person name="Lynch J.A."/>
            <person name="da Fonseca R.N."/>
            <person name="Posnien N."/>
            <person name="Reuter R."/>
            <person name="Roth S."/>
            <person name="Savard J."/>
            <person name="Schinko J.B."/>
            <person name="Schmitt C."/>
            <person name="Schoppmeier M."/>
            <person name="Schroder R."/>
            <person name="Shippy T.D."/>
            <person name="Simonnet F."/>
            <person name="Marques-Souza H."/>
            <person name="Tautz D."/>
            <person name="Tomoyasu Y."/>
            <person name="Trauner J."/>
            <person name="Van der Zee M."/>
            <person name="Vervoort M."/>
            <person name="Wittkopp N."/>
            <person name="Wimmer E.A."/>
            <person name="Yang X."/>
            <person name="Jones A.K."/>
            <person name="Sattelle D.B."/>
            <person name="Ebert P.R."/>
            <person name="Nelson D."/>
            <person name="Scott J.G."/>
            <person name="Beeman R.W."/>
            <person name="Muthukrishnan S."/>
            <person name="Kramer K.J."/>
            <person name="Arakane Y."/>
            <person name="Beeman R.W."/>
            <person name="Zhu Q."/>
            <person name="Hogenkamp D."/>
            <person name="Dixit R."/>
            <person name="Oppert B."/>
            <person name="Jiang H."/>
            <person name="Zou Z."/>
            <person name="Marshall J."/>
            <person name="Elpidina E."/>
            <person name="Vinokurov K."/>
            <person name="Oppert C."/>
            <person name="Zou Z."/>
            <person name="Evans J."/>
            <person name="Lu Z."/>
            <person name="Zhao P."/>
            <person name="Sumathipala N."/>
            <person name="Altincicek B."/>
            <person name="Vilcinskas A."/>
            <person name="Williams M."/>
            <person name="Hultmark D."/>
            <person name="Hetru C."/>
            <person name="Jiang H."/>
            <person name="Grimmelikhuijzen C.J."/>
            <person name="Hauser F."/>
            <person name="Cazzamali G."/>
            <person name="Williamson M."/>
            <person name="Park Y."/>
            <person name="Li B."/>
            <person name="Tanaka Y."/>
            <person name="Predel R."/>
            <person name="Neupert S."/>
            <person name="Schachtner J."/>
            <person name="Verleyen P."/>
            <person name="Raible F."/>
            <person name="Bork P."/>
            <person name="Friedrich M."/>
            <person name="Walden K.K."/>
            <person name="Robertson H.M."/>
            <person name="Angeli S."/>
            <person name="Foret S."/>
            <person name="Bucher G."/>
            <person name="Schuetz S."/>
            <person name="Maleszka R."/>
            <person name="Wimmer E.A."/>
            <person name="Beeman R.W."/>
            <person name="Lorenzen M."/>
            <person name="Tomoyasu Y."/>
            <person name="Miller S.C."/>
            <person name="Grossmann D."/>
            <person name="Bucher G."/>
        </authorList>
    </citation>
    <scope>NUCLEOTIDE SEQUENCE [LARGE SCALE GENOMIC DNA]</scope>
    <source>
        <strain evidence="12 13">Georgia GA2</strain>
    </source>
</reference>
<name>D6WRR7_TRICA</name>
<dbReference type="EMBL" id="KQ971354">
    <property type="protein sequence ID" value="EFA05960.2"/>
    <property type="molecule type" value="Genomic_DNA"/>
</dbReference>
<evidence type="ECO:0000313" key="12">
    <source>
        <dbReference type="EMBL" id="EFA05960.2"/>
    </source>
</evidence>
<dbReference type="InterPro" id="IPR029018">
    <property type="entry name" value="Hex-like_dom2"/>
</dbReference>
<dbReference type="SUPFAM" id="SSF51445">
    <property type="entry name" value="(Trans)glycosidases"/>
    <property type="match status" value="1"/>
</dbReference>
<dbReference type="EC" id="3.2.1.52" evidence="7"/>
<comment type="catalytic activity">
    <reaction evidence="1 7">
        <text>Hydrolysis of terminal non-reducing N-acetyl-D-hexosamine residues in N-acetyl-beta-D-hexosaminides.</text>
        <dbReference type="EC" id="3.2.1.52"/>
    </reaction>
</comment>
<dbReference type="OrthoDB" id="428480at2759"/>
<dbReference type="Gene3D" id="3.30.379.10">
    <property type="entry name" value="Chitobiase/beta-hexosaminidase domain 2-like"/>
    <property type="match status" value="1"/>
</dbReference>
<dbReference type="KEGG" id="tca:664567"/>
<dbReference type="InterPro" id="IPR029019">
    <property type="entry name" value="HEX_eukaryotic_N"/>
</dbReference>
<evidence type="ECO:0000313" key="13">
    <source>
        <dbReference type="Proteomes" id="UP000007266"/>
    </source>
</evidence>
<dbReference type="PANTHER" id="PTHR22600:SF21">
    <property type="entry name" value="BETA-HEXOSAMINIDASE A"/>
    <property type="match status" value="1"/>
</dbReference>
<dbReference type="Pfam" id="PF00728">
    <property type="entry name" value="Glyco_hydro_20"/>
    <property type="match status" value="1"/>
</dbReference>
<dbReference type="PIRSF" id="PIRSF001093">
    <property type="entry name" value="B-hxosamndse_ab_euk"/>
    <property type="match status" value="1"/>
</dbReference>
<feature type="chain" id="PRO_5007310768" description="Beta-hexosaminidase" evidence="9">
    <location>
        <begin position="18"/>
        <end position="538"/>
    </location>
</feature>
<proteinExistence type="inferred from homology"/>
<dbReference type="GO" id="GO:0006491">
    <property type="term" value="P:N-glycan processing"/>
    <property type="evidence" value="ECO:0000318"/>
    <property type="project" value="GO_Central"/>
</dbReference>
<comment type="similarity">
    <text evidence="2 7">Belongs to the glycosyl hydrolase 20 family.</text>
</comment>
<dbReference type="GO" id="GO:0004563">
    <property type="term" value="F:beta-N-acetylhexosaminidase activity"/>
    <property type="evidence" value="ECO:0000318"/>
    <property type="project" value="GO_Central"/>
</dbReference>
<keyword evidence="13" id="KW-1185">Reference proteome</keyword>
<evidence type="ECO:0000256" key="4">
    <source>
        <dbReference type="ARBA" id="ARBA00022801"/>
    </source>
</evidence>
<dbReference type="GO" id="GO:0016020">
    <property type="term" value="C:membrane"/>
    <property type="evidence" value="ECO:0000318"/>
    <property type="project" value="GO_Central"/>
</dbReference>
<dbReference type="GO" id="GO:0005975">
    <property type="term" value="P:carbohydrate metabolic process"/>
    <property type="evidence" value="ECO:0007669"/>
    <property type="project" value="InterPro"/>
</dbReference>
<evidence type="ECO:0000256" key="3">
    <source>
        <dbReference type="ARBA" id="ARBA00022729"/>
    </source>
</evidence>
<dbReference type="PANTHER" id="PTHR22600">
    <property type="entry name" value="BETA-HEXOSAMINIDASE"/>
    <property type="match status" value="1"/>
</dbReference>
<feature type="signal peptide" evidence="9">
    <location>
        <begin position="1"/>
        <end position="17"/>
    </location>
</feature>
<organism evidence="12 13">
    <name type="scientific">Tribolium castaneum</name>
    <name type="common">Red flour beetle</name>
    <dbReference type="NCBI Taxonomy" id="7070"/>
    <lineage>
        <taxon>Eukaryota</taxon>
        <taxon>Metazoa</taxon>
        <taxon>Ecdysozoa</taxon>
        <taxon>Arthropoda</taxon>
        <taxon>Hexapoda</taxon>
        <taxon>Insecta</taxon>
        <taxon>Pterygota</taxon>
        <taxon>Neoptera</taxon>
        <taxon>Endopterygota</taxon>
        <taxon>Coleoptera</taxon>
        <taxon>Polyphaga</taxon>
        <taxon>Cucujiformia</taxon>
        <taxon>Tenebrionidae</taxon>
        <taxon>Tenebrionidae incertae sedis</taxon>
        <taxon>Tribolium</taxon>
    </lineage>
</organism>
<feature type="domain" description="Beta-hexosaminidase eukaryotic type N-terminal" evidence="11">
    <location>
        <begin position="31"/>
        <end position="165"/>
    </location>
</feature>
<dbReference type="PROSITE" id="PS51257">
    <property type="entry name" value="PROKAR_LIPOPROTEIN"/>
    <property type="match status" value="1"/>
</dbReference>
<dbReference type="CDD" id="cd06562">
    <property type="entry name" value="GH20_HexA_HexB-like"/>
    <property type="match status" value="1"/>
</dbReference>
<dbReference type="OMA" id="HATDTQS"/>
<protein>
    <recommendedName>
        <fullName evidence="7">Beta-hexosaminidase</fullName>
        <ecNumber evidence="7">3.2.1.52</ecNumber>
    </recommendedName>
</protein>
<dbReference type="Pfam" id="PF14845">
    <property type="entry name" value="Glycohydro_20b2"/>
    <property type="match status" value="1"/>
</dbReference>
<keyword evidence="3 9" id="KW-0732">Signal</keyword>
<dbReference type="InParanoid" id="D6WRR7"/>
<dbReference type="GO" id="GO:0005764">
    <property type="term" value="C:lysosome"/>
    <property type="evidence" value="ECO:0000318"/>
    <property type="project" value="GO_Central"/>
</dbReference>
<keyword evidence="6 7" id="KW-0326">Glycosidase</keyword>
<dbReference type="Gene3D" id="3.20.20.80">
    <property type="entry name" value="Glycosidases"/>
    <property type="match status" value="1"/>
</dbReference>
<evidence type="ECO:0000256" key="6">
    <source>
        <dbReference type="ARBA" id="ARBA00023295"/>
    </source>
</evidence>
<reference evidence="12 13" key="2">
    <citation type="journal article" date="2010" name="Nucleic Acids Res.">
        <title>BeetleBase in 2010: revisions to provide comprehensive genomic information for Tribolium castaneum.</title>
        <authorList>
            <person name="Kim H.S."/>
            <person name="Murphy T."/>
            <person name="Xia J."/>
            <person name="Caragea D."/>
            <person name="Park Y."/>
            <person name="Beeman R.W."/>
            <person name="Lorenzen M.D."/>
            <person name="Butcher S."/>
            <person name="Manak J.R."/>
            <person name="Brown S.J."/>
        </authorList>
    </citation>
    <scope>GENOME REANNOTATION</scope>
    <source>
        <strain evidence="12 13">Georgia GA2</strain>
    </source>
</reference>
<feature type="active site" description="Proton donor" evidence="8">
    <location>
        <position position="342"/>
    </location>
</feature>
<dbReference type="eggNOG" id="KOG2499">
    <property type="taxonomic scope" value="Eukaryota"/>
</dbReference>
<dbReference type="PRINTS" id="PR00738">
    <property type="entry name" value="GLHYDRLASE20"/>
</dbReference>
<keyword evidence="5" id="KW-0325">Glycoprotein</keyword>
<dbReference type="SUPFAM" id="SSF55545">
    <property type="entry name" value="beta-N-acetylhexosaminidase-like domain"/>
    <property type="match status" value="1"/>
</dbReference>
<feature type="domain" description="Glycoside hydrolase family 20 catalytic" evidence="10">
    <location>
        <begin position="186"/>
        <end position="501"/>
    </location>
</feature>
<dbReference type="HOGENOM" id="CLU_007082_0_3_1"/>
<evidence type="ECO:0000256" key="8">
    <source>
        <dbReference type="PIRSR" id="PIRSR001093-1"/>
    </source>
</evidence>
<dbReference type="InterPro" id="IPR025705">
    <property type="entry name" value="Beta_hexosaminidase_sua/sub"/>
</dbReference>
<dbReference type="FunFam" id="3.20.20.80:FF:000063">
    <property type="entry name" value="Beta-hexosaminidase"/>
    <property type="match status" value="1"/>
</dbReference>
<evidence type="ECO:0000256" key="2">
    <source>
        <dbReference type="ARBA" id="ARBA00006285"/>
    </source>
</evidence>
<dbReference type="GO" id="GO:0030203">
    <property type="term" value="P:glycosaminoglycan metabolic process"/>
    <property type="evidence" value="ECO:0000318"/>
    <property type="project" value="GO_Central"/>
</dbReference>
<keyword evidence="4 7" id="KW-0378">Hydrolase</keyword>
<evidence type="ECO:0000256" key="5">
    <source>
        <dbReference type="ARBA" id="ARBA00023180"/>
    </source>
</evidence>
<dbReference type="AlphaFoldDB" id="D6WRR7"/>
<evidence type="ECO:0000259" key="11">
    <source>
        <dbReference type="Pfam" id="PF14845"/>
    </source>
</evidence>
<accession>D6WRR7</accession>
<dbReference type="InterPro" id="IPR015883">
    <property type="entry name" value="Glyco_hydro_20_cat"/>
</dbReference>
<dbReference type="Proteomes" id="UP000007266">
    <property type="component" value="Linkage group 7"/>
</dbReference>
<evidence type="ECO:0000256" key="1">
    <source>
        <dbReference type="ARBA" id="ARBA00001231"/>
    </source>
</evidence>
<evidence type="ECO:0000256" key="9">
    <source>
        <dbReference type="SAM" id="SignalP"/>
    </source>
</evidence>